<organism evidence="1">
    <name type="scientific">viral metagenome</name>
    <dbReference type="NCBI Taxonomy" id="1070528"/>
    <lineage>
        <taxon>unclassified sequences</taxon>
        <taxon>metagenomes</taxon>
        <taxon>organismal metagenomes</taxon>
    </lineage>
</organism>
<dbReference type="AlphaFoldDB" id="A0A6M3KWW1"/>
<evidence type="ECO:0000313" key="1">
    <source>
        <dbReference type="EMBL" id="QJA86192.1"/>
    </source>
</evidence>
<sequence length="115" mass="13116">MKRSSYVIALLILVIFLWSNVHANDEIDIGYENPMFAWNFVFDPSLESGTAYSTQWKAFGIMTNLPAQKFEFTRHSVQATVYVFTFNGEPVEIAINIGGLWGSTEIDAFREPKAW</sequence>
<dbReference type="EMBL" id="MT142621">
    <property type="protein sequence ID" value="QJA86192.1"/>
    <property type="molecule type" value="Genomic_DNA"/>
</dbReference>
<gene>
    <name evidence="1" type="ORF">MM415B02117_0006</name>
</gene>
<name>A0A6M3KWW1_9ZZZZ</name>
<accession>A0A6M3KWW1</accession>
<protein>
    <submittedName>
        <fullName evidence="1">Uncharacterized protein</fullName>
    </submittedName>
</protein>
<proteinExistence type="predicted"/>
<reference evidence="1" key="1">
    <citation type="submission" date="2020-03" db="EMBL/GenBank/DDBJ databases">
        <title>The deep terrestrial virosphere.</title>
        <authorList>
            <person name="Holmfeldt K."/>
            <person name="Nilsson E."/>
            <person name="Simone D."/>
            <person name="Lopez-Fernandez M."/>
            <person name="Wu X."/>
            <person name="de Brujin I."/>
            <person name="Lundin D."/>
            <person name="Andersson A."/>
            <person name="Bertilsson S."/>
            <person name="Dopson M."/>
        </authorList>
    </citation>
    <scope>NUCLEOTIDE SEQUENCE</scope>
    <source>
        <strain evidence="1">MM415B02117</strain>
    </source>
</reference>